<protein>
    <submittedName>
        <fullName evidence="2">Heterokaryon incompatibility protein-domain-containing protein</fullName>
    </submittedName>
</protein>
<dbReference type="InterPro" id="IPR010730">
    <property type="entry name" value="HET"/>
</dbReference>
<dbReference type="InterPro" id="IPR052895">
    <property type="entry name" value="HetReg/Transcr_Mod"/>
</dbReference>
<evidence type="ECO:0000259" key="1">
    <source>
        <dbReference type="Pfam" id="PF06985"/>
    </source>
</evidence>
<feature type="non-terminal residue" evidence="2">
    <location>
        <position position="232"/>
    </location>
</feature>
<proteinExistence type="predicted"/>
<dbReference type="Pfam" id="PF06985">
    <property type="entry name" value="HET"/>
    <property type="match status" value="1"/>
</dbReference>
<sequence length="232" mass="27070">MSAVSAEKARRRGIIALVTLGATLDLVYQHVNPHLCRKDRAYKHLDLHPDLSQRQIRLLRLQPGSPWSKIQCDLRVVSLEKADVPTYIALSYTWNEPIQPWYQYLFYPHHATILLNGHRFPVTRNLSTALRHIRNAREPLDFWIDAICTNQDNYQEKEQQVQLMPNIYSQADQTYVWLGPSADGSNRAMDFIKNANKLVTNDVNTILADKGLIPTRELTALYHRTWWQRIWV</sequence>
<dbReference type="PANTHER" id="PTHR24148">
    <property type="entry name" value="ANKYRIN REPEAT DOMAIN-CONTAINING PROTEIN 39 HOMOLOG-RELATED"/>
    <property type="match status" value="1"/>
</dbReference>
<feature type="domain" description="Heterokaryon incompatibility" evidence="1">
    <location>
        <begin position="87"/>
        <end position="232"/>
    </location>
</feature>
<comment type="caution">
    <text evidence="2">The sequence shown here is derived from an EMBL/GenBank/DDBJ whole genome shotgun (WGS) entry which is preliminary data.</text>
</comment>
<dbReference type="EMBL" id="JAGPNK010000034">
    <property type="protein sequence ID" value="KAH7303426.1"/>
    <property type="molecule type" value="Genomic_DNA"/>
</dbReference>
<organism evidence="2 3">
    <name type="scientific">Stachybotrys elegans</name>
    <dbReference type="NCBI Taxonomy" id="80388"/>
    <lineage>
        <taxon>Eukaryota</taxon>
        <taxon>Fungi</taxon>
        <taxon>Dikarya</taxon>
        <taxon>Ascomycota</taxon>
        <taxon>Pezizomycotina</taxon>
        <taxon>Sordariomycetes</taxon>
        <taxon>Hypocreomycetidae</taxon>
        <taxon>Hypocreales</taxon>
        <taxon>Stachybotryaceae</taxon>
        <taxon>Stachybotrys</taxon>
    </lineage>
</organism>
<evidence type="ECO:0000313" key="3">
    <source>
        <dbReference type="Proteomes" id="UP000813444"/>
    </source>
</evidence>
<dbReference type="OrthoDB" id="5571888at2759"/>
<accession>A0A8K0SD22</accession>
<name>A0A8K0SD22_9HYPO</name>
<gene>
    <name evidence="2" type="ORF">B0I35DRAFT_365013</name>
</gene>
<evidence type="ECO:0000313" key="2">
    <source>
        <dbReference type="EMBL" id="KAH7303426.1"/>
    </source>
</evidence>
<dbReference type="PANTHER" id="PTHR24148:SF73">
    <property type="entry name" value="HET DOMAIN PROTEIN (AFU_ORTHOLOGUE AFUA_8G01020)"/>
    <property type="match status" value="1"/>
</dbReference>
<keyword evidence="3" id="KW-1185">Reference proteome</keyword>
<reference evidence="2" key="1">
    <citation type="journal article" date="2021" name="Nat. Commun.">
        <title>Genetic determinants of endophytism in the Arabidopsis root mycobiome.</title>
        <authorList>
            <person name="Mesny F."/>
            <person name="Miyauchi S."/>
            <person name="Thiergart T."/>
            <person name="Pickel B."/>
            <person name="Atanasova L."/>
            <person name="Karlsson M."/>
            <person name="Huettel B."/>
            <person name="Barry K.W."/>
            <person name="Haridas S."/>
            <person name="Chen C."/>
            <person name="Bauer D."/>
            <person name="Andreopoulos W."/>
            <person name="Pangilinan J."/>
            <person name="LaButti K."/>
            <person name="Riley R."/>
            <person name="Lipzen A."/>
            <person name="Clum A."/>
            <person name="Drula E."/>
            <person name="Henrissat B."/>
            <person name="Kohler A."/>
            <person name="Grigoriev I.V."/>
            <person name="Martin F.M."/>
            <person name="Hacquard S."/>
        </authorList>
    </citation>
    <scope>NUCLEOTIDE SEQUENCE</scope>
    <source>
        <strain evidence="2">MPI-CAGE-CH-0235</strain>
    </source>
</reference>
<dbReference type="AlphaFoldDB" id="A0A8K0SD22"/>
<dbReference type="Proteomes" id="UP000813444">
    <property type="component" value="Unassembled WGS sequence"/>
</dbReference>